<dbReference type="Proteomes" id="UP001597163">
    <property type="component" value="Unassembled WGS sequence"/>
</dbReference>
<comment type="caution">
    <text evidence="1">The sequence shown here is derived from an EMBL/GenBank/DDBJ whole genome shotgun (WGS) entry which is preliminary data.</text>
</comment>
<organism evidence="1 2">
    <name type="scientific">Hwangdonia seohaensis</name>
    <dbReference type="NCBI Taxonomy" id="1240727"/>
    <lineage>
        <taxon>Bacteria</taxon>
        <taxon>Pseudomonadati</taxon>
        <taxon>Bacteroidota</taxon>
        <taxon>Flavobacteriia</taxon>
        <taxon>Flavobacteriales</taxon>
        <taxon>Flavobacteriaceae</taxon>
        <taxon>Hwangdonia</taxon>
    </lineage>
</organism>
<name>A0ABW3RCD9_9FLAO</name>
<accession>A0ABW3RCD9</accession>
<proteinExistence type="predicted"/>
<keyword evidence="2" id="KW-1185">Reference proteome</keyword>
<dbReference type="RefSeq" id="WP_311939326.1">
    <property type="nucleotide sequence ID" value="NZ_JAVSCK010000003.1"/>
</dbReference>
<dbReference type="Pfam" id="PF19866">
    <property type="entry name" value="DUF6339"/>
    <property type="match status" value="1"/>
</dbReference>
<evidence type="ECO:0000313" key="1">
    <source>
        <dbReference type="EMBL" id="MFD1162681.1"/>
    </source>
</evidence>
<reference evidence="2" key="1">
    <citation type="journal article" date="2019" name="Int. J. Syst. Evol. Microbiol.">
        <title>The Global Catalogue of Microorganisms (GCM) 10K type strain sequencing project: providing services to taxonomists for standard genome sequencing and annotation.</title>
        <authorList>
            <consortium name="The Broad Institute Genomics Platform"/>
            <consortium name="The Broad Institute Genome Sequencing Center for Infectious Disease"/>
            <person name="Wu L."/>
            <person name="Ma J."/>
        </authorList>
    </citation>
    <scope>NUCLEOTIDE SEQUENCE [LARGE SCALE GENOMIC DNA]</scope>
    <source>
        <strain evidence="2">CCUG 63246</strain>
    </source>
</reference>
<dbReference type="EMBL" id="JBHTLJ010000003">
    <property type="protein sequence ID" value="MFD1162681.1"/>
    <property type="molecule type" value="Genomic_DNA"/>
</dbReference>
<evidence type="ECO:0000313" key="2">
    <source>
        <dbReference type="Proteomes" id="UP001597163"/>
    </source>
</evidence>
<sequence length="243" mass="28663">MKQKIFRDRYVNELKKKVQSGEIVNHYKSTEFVYDKNEVLPVQNIDTPTGLLSNLDVKNDLKTAIAIYKTYENLEPIQASDERLWTYLAHVDLYPYMIERWPEVYNGDSNNPSKYILDHWFLSSSAQNNLLRHALAGLWWSVHLSVDEERENKYELTEIFFRNLDFPTRTMGTYKFGRHKEAVLGILEFIQENEDLFKSKFQDKTRFVTKHLNVVGGVKPLSYFKRDFFKSELEKVSDSISAI</sequence>
<gene>
    <name evidence="1" type="ORF">ACFQ2E_09650</name>
</gene>
<protein>
    <submittedName>
        <fullName evidence="1">DUF6339 family protein</fullName>
    </submittedName>
</protein>
<dbReference type="InterPro" id="IPR045920">
    <property type="entry name" value="DUF6339"/>
</dbReference>